<organism evidence="2 3">
    <name type="scientific">Legionella antarctica</name>
    <dbReference type="NCBI Taxonomy" id="2708020"/>
    <lineage>
        <taxon>Bacteria</taxon>
        <taxon>Pseudomonadati</taxon>
        <taxon>Pseudomonadota</taxon>
        <taxon>Gammaproteobacteria</taxon>
        <taxon>Legionellales</taxon>
        <taxon>Legionellaceae</taxon>
        <taxon>Legionella</taxon>
    </lineage>
</organism>
<feature type="signal peptide" evidence="1">
    <location>
        <begin position="1"/>
        <end position="21"/>
    </location>
</feature>
<dbReference type="SMART" id="SM00671">
    <property type="entry name" value="SEL1"/>
    <property type="match status" value="21"/>
</dbReference>
<evidence type="ECO:0000313" key="2">
    <source>
        <dbReference type="EMBL" id="BCA94207.1"/>
    </source>
</evidence>
<dbReference type="EMBL" id="AP022839">
    <property type="protein sequence ID" value="BCA94207.1"/>
    <property type="molecule type" value="Genomic_DNA"/>
</dbReference>
<protein>
    <submittedName>
        <fullName evidence="2">Enhanced entry protein EnhC</fullName>
    </submittedName>
</protein>
<dbReference type="InterPro" id="IPR011990">
    <property type="entry name" value="TPR-like_helical_dom_sf"/>
</dbReference>
<name>A0A6F8T209_9GAMM</name>
<sequence>MKSLVPWICFVVASASQQTFADDYFNAYRLGNYNKAAEPLLSKTGKNAIADYYLGRLFLYGYGQLKNNDLAMRYFVKSAEKGYLPAVQLMAKYSLFRDKNSEQAIRWFKQAASMGDVNAQLFMAAAYLYGIGVKPNADIARRFYIDAAKNGNATAQFALAENFINSRHSSNNRLGLIWLKKSANNGNPRAQTMLGRLSIEGNLVEKDKVEGIELLTKAASQNYTPAMVALGDAALVENNPEEAVNWYKKAAGLHNLSAYLHLANAYLQDKSPIYDAHSGFLWTLKAAQEGLTKAKSELANLYQKGIGVSADPVLAKQWSDLAIEDAKKKPQISSLAQAALWLSNDLTDKLEETSYQMDGIFSPWKNPAVLRNNTYNQAPQLEVITRQQIFKPQFELIQPNGIPINNYYDALGTKNADLPANQWSYPNYRLNPQIEALEKVTSSVVARTNLPAPYKDANYYLDHDFSNASLMDIWTQGWQQQVNYMSVFNQMYFKAILGDSKSQFEIGQMFQFGLGVAQNDEAAIAFYQNAAEQQHLAAQYNLGILYLERAQDEKDYQTALNWLTVGAFKGNKRCQYVLARILNEGKVGPDGKEYIKPNHEQALSMLYLSAANNYGPAEYELGEHLARELNSGLSVDVKKHKRALVRQLYQGAAANGVAQALLPLAFYNAMDGDKQRQANAFTVAEEQAQAGDDKAALLLGLLYDRGIGVPSDPAKAMYWYQQSGQNPVSQFILGTYTTEGRGISKDREKGIELLQLAAEAKFSYADFNLAALKQQEQQDFLPNLIKAYSLGNSHAGIVLADYYLSENNDPEHSDTNKMMQAKQIYEGLAEKGDQYAQLKLAYMLEKGLGAAPDPTAAQRWYTASAEQGNPVAQYLLGQFYQLGLVGQPDYTLAKEWYNKSASQLSKASVALGFIYETVEDNYADALKAYEQAAAKGDVLGEYNLALMYEYGKGVPVDYTKAKSLFIEAANKGVDEAMNQLGGMYFYGLGEERNEQQALAWYKKAAALGNGNALYSLGLLSETGVATKLDFPDALKYYQQASDQGNEKAMLALARMYHYGLGVEKDNKMSASIYQKLANRQNAYAQYQLGTYYLEGTTGESLPEKAKQLLKEASENGSPQARQILQRLEAQNQDRVSFIEPVMMNRVRALSGKPADLIYLDALNEWNRGDEVLSRMILHRLVTQYPNFVPAKRVYQKLIEAKRLSNYS</sequence>
<evidence type="ECO:0000313" key="3">
    <source>
        <dbReference type="Proteomes" id="UP000502894"/>
    </source>
</evidence>
<dbReference type="RefSeq" id="WP_173236172.1">
    <property type="nucleotide sequence ID" value="NZ_AP022839.1"/>
</dbReference>
<dbReference type="KEGG" id="lant:TUM19329_05680"/>
<proteinExistence type="predicted"/>
<keyword evidence="1" id="KW-0732">Signal</keyword>
<dbReference type="InterPro" id="IPR006597">
    <property type="entry name" value="Sel1-like"/>
</dbReference>
<reference evidence="2" key="1">
    <citation type="journal article" date="2020" name="Microbiol. Resour. Announc.">
        <title>Complete Genome Sequence of Novel Psychrotolerant Legionella Strain TUM19329, Isolated from Antarctic Lake Sediment.</title>
        <authorList>
            <person name="Shimada S."/>
            <person name="Nakai R."/>
            <person name="Aoki K."/>
            <person name="Shimoeda N."/>
            <person name="Ohno G."/>
            <person name="Miyazaki Y."/>
            <person name="Kudoh S."/>
            <person name="Imura S."/>
            <person name="Watanabe K."/>
            <person name="Ishii Y."/>
            <person name="Tateda K."/>
        </authorList>
    </citation>
    <scope>NUCLEOTIDE SEQUENCE [LARGE SCALE GENOMIC DNA]</scope>
    <source>
        <strain evidence="2">TUM19329</strain>
    </source>
</reference>
<feature type="chain" id="PRO_5026079845" evidence="1">
    <location>
        <begin position="22"/>
        <end position="1207"/>
    </location>
</feature>
<dbReference type="SUPFAM" id="SSF81901">
    <property type="entry name" value="HCP-like"/>
    <property type="match status" value="6"/>
</dbReference>
<dbReference type="InterPro" id="IPR050767">
    <property type="entry name" value="Sel1_AlgK"/>
</dbReference>
<dbReference type="Proteomes" id="UP000502894">
    <property type="component" value="Chromosome"/>
</dbReference>
<gene>
    <name evidence="2" type="primary">enhC</name>
    <name evidence="2" type="ORF">TUM19329_05680</name>
</gene>
<accession>A0A6F8T209</accession>
<evidence type="ECO:0000256" key="1">
    <source>
        <dbReference type="SAM" id="SignalP"/>
    </source>
</evidence>
<dbReference type="AlphaFoldDB" id="A0A6F8T209"/>
<keyword evidence="3" id="KW-1185">Reference proteome</keyword>
<dbReference type="PANTHER" id="PTHR11102:SF160">
    <property type="entry name" value="ERAD-ASSOCIATED E3 UBIQUITIN-PROTEIN LIGASE COMPONENT HRD3"/>
    <property type="match status" value="1"/>
</dbReference>
<dbReference type="Pfam" id="PF08238">
    <property type="entry name" value="Sel1"/>
    <property type="match status" value="20"/>
</dbReference>
<dbReference type="Gene3D" id="1.25.40.10">
    <property type="entry name" value="Tetratricopeptide repeat domain"/>
    <property type="match status" value="5"/>
</dbReference>
<dbReference type="PANTHER" id="PTHR11102">
    <property type="entry name" value="SEL-1-LIKE PROTEIN"/>
    <property type="match status" value="1"/>
</dbReference>